<dbReference type="InterPro" id="IPR029441">
    <property type="entry name" value="Cass2"/>
</dbReference>
<dbReference type="SUPFAM" id="SSF55136">
    <property type="entry name" value="Probable bacterial effector-binding domain"/>
    <property type="match status" value="1"/>
</dbReference>
<dbReference type="RefSeq" id="WP_186867973.1">
    <property type="nucleotide sequence ID" value="NZ_JACOOL010000001.1"/>
</dbReference>
<dbReference type="Gene3D" id="3.20.80.10">
    <property type="entry name" value="Regulatory factor, effector binding domain"/>
    <property type="match status" value="1"/>
</dbReference>
<dbReference type="Pfam" id="PF14526">
    <property type="entry name" value="Cass2"/>
    <property type="match status" value="1"/>
</dbReference>
<accession>A0A923RHQ4</accession>
<dbReference type="InterPro" id="IPR010499">
    <property type="entry name" value="AraC_E-bd"/>
</dbReference>
<proteinExistence type="predicted"/>
<keyword evidence="3" id="KW-1185">Reference proteome</keyword>
<reference evidence="2" key="1">
    <citation type="submission" date="2020-08" db="EMBL/GenBank/DDBJ databases">
        <title>Genome public.</title>
        <authorList>
            <person name="Liu C."/>
            <person name="Sun Q."/>
        </authorList>
    </citation>
    <scope>NUCLEOTIDE SEQUENCE</scope>
    <source>
        <strain evidence="2">BX22</strain>
    </source>
</reference>
<dbReference type="PANTHER" id="PTHR36444">
    <property type="entry name" value="TRANSCRIPTIONAL REGULATOR PROTEIN YOBU-RELATED"/>
    <property type="match status" value="1"/>
</dbReference>
<dbReference type="PANTHER" id="PTHR36444:SF2">
    <property type="entry name" value="TRANSCRIPTIONAL REGULATOR PROTEIN YOBU-RELATED"/>
    <property type="match status" value="1"/>
</dbReference>
<dbReference type="EMBL" id="JACOOL010000001">
    <property type="protein sequence ID" value="MBC5635257.1"/>
    <property type="molecule type" value="Genomic_DNA"/>
</dbReference>
<sequence length="160" mass="18863">MEPKVIEKDTFRVAGYQFEANLQQVKEQDLVGKTLSKLKENADLFQHKLGNHFYLIQVYPMKDQFDVNEDTFTNIIGYEVADEDVPDGAILHTIAKNTYVAYTHKGPESDLQQSYDYLYGRWLKANNYMPVGYDLELWDERYKREQPDNEIDMFIAVEKY</sequence>
<evidence type="ECO:0000313" key="2">
    <source>
        <dbReference type="EMBL" id="MBC5635257.1"/>
    </source>
</evidence>
<dbReference type="InterPro" id="IPR053182">
    <property type="entry name" value="YobU-like_regulator"/>
</dbReference>
<evidence type="ECO:0000313" key="3">
    <source>
        <dbReference type="Proteomes" id="UP000637359"/>
    </source>
</evidence>
<name>A0A923RHQ4_9BACI</name>
<feature type="domain" description="AraC effector-binding" evidence="1">
    <location>
        <begin position="1"/>
        <end position="158"/>
    </location>
</feature>
<dbReference type="SMART" id="SM00871">
    <property type="entry name" value="AraC_E_bind"/>
    <property type="match status" value="1"/>
</dbReference>
<dbReference type="InterPro" id="IPR011256">
    <property type="entry name" value="Reg_factor_effector_dom_sf"/>
</dbReference>
<protein>
    <submittedName>
        <fullName evidence="2">Effector binding domain-containing protein</fullName>
    </submittedName>
</protein>
<evidence type="ECO:0000259" key="1">
    <source>
        <dbReference type="SMART" id="SM00871"/>
    </source>
</evidence>
<gene>
    <name evidence="2" type="ORF">H8S33_00330</name>
</gene>
<dbReference type="AlphaFoldDB" id="A0A923RHQ4"/>
<dbReference type="Proteomes" id="UP000637359">
    <property type="component" value="Unassembled WGS sequence"/>
</dbReference>
<comment type="caution">
    <text evidence="2">The sequence shown here is derived from an EMBL/GenBank/DDBJ whole genome shotgun (WGS) entry which is preliminary data.</text>
</comment>
<organism evidence="2 3">
    <name type="scientific">Ornithinibacillus hominis</name>
    <dbReference type="NCBI Taxonomy" id="2763055"/>
    <lineage>
        <taxon>Bacteria</taxon>
        <taxon>Bacillati</taxon>
        <taxon>Bacillota</taxon>
        <taxon>Bacilli</taxon>
        <taxon>Bacillales</taxon>
        <taxon>Bacillaceae</taxon>
        <taxon>Ornithinibacillus</taxon>
    </lineage>
</organism>